<dbReference type="InterPro" id="IPR050515">
    <property type="entry name" value="Beta-lactam/transpept"/>
</dbReference>
<evidence type="ECO:0000256" key="10">
    <source>
        <dbReference type="SAM" id="Phobius"/>
    </source>
</evidence>
<dbReference type="Proteomes" id="UP000277864">
    <property type="component" value="Unassembled WGS sequence"/>
</dbReference>
<keyword evidence="5" id="KW-0133">Cell shape</keyword>
<dbReference type="Gene3D" id="3.90.1310.10">
    <property type="entry name" value="Penicillin-binding protein 2a (Domain 2)"/>
    <property type="match status" value="1"/>
</dbReference>
<dbReference type="GO" id="GO:0005886">
    <property type="term" value="C:plasma membrane"/>
    <property type="evidence" value="ECO:0007669"/>
    <property type="project" value="UniProtKB-SubCell"/>
</dbReference>
<evidence type="ECO:0000256" key="4">
    <source>
        <dbReference type="ARBA" id="ARBA00022692"/>
    </source>
</evidence>
<dbReference type="GO" id="GO:0071972">
    <property type="term" value="F:peptidoglycan L,D-transpeptidase activity"/>
    <property type="evidence" value="ECO:0007669"/>
    <property type="project" value="TreeGrafter"/>
</dbReference>
<keyword evidence="6" id="KW-0573">Peptidoglycan synthesis</keyword>
<feature type="domain" description="Penicillin-binding protein dimerisation" evidence="12">
    <location>
        <begin position="87"/>
        <end position="324"/>
    </location>
</feature>
<evidence type="ECO:0000256" key="2">
    <source>
        <dbReference type="ARBA" id="ARBA00007171"/>
    </source>
</evidence>
<evidence type="ECO:0000256" key="7">
    <source>
        <dbReference type="ARBA" id="ARBA00022989"/>
    </source>
</evidence>
<evidence type="ECO:0000256" key="3">
    <source>
        <dbReference type="ARBA" id="ARBA00022475"/>
    </source>
</evidence>
<evidence type="ECO:0000313" key="13">
    <source>
        <dbReference type="EMBL" id="RST89618.1"/>
    </source>
</evidence>
<dbReference type="Pfam" id="PF03717">
    <property type="entry name" value="PBP_dimer"/>
    <property type="match status" value="1"/>
</dbReference>
<evidence type="ECO:0000256" key="1">
    <source>
        <dbReference type="ARBA" id="ARBA00004162"/>
    </source>
</evidence>
<dbReference type="SUPFAM" id="SSF56519">
    <property type="entry name" value="Penicillin binding protein dimerisation domain"/>
    <property type="match status" value="1"/>
</dbReference>
<dbReference type="PANTHER" id="PTHR30627:SF2">
    <property type="entry name" value="PEPTIDOGLYCAN D,D-TRANSPEPTIDASE MRDA"/>
    <property type="match status" value="1"/>
</dbReference>
<name>A0A3R9YD48_9ENTE</name>
<comment type="subcellular location">
    <subcellularLocation>
        <location evidence="1">Cell membrane</location>
        <topology evidence="1">Single-pass membrane protein</topology>
    </subcellularLocation>
</comment>
<dbReference type="GO" id="GO:0008658">
    <property type="term" value="F:penicillin binding"/>
    <property type="evidence" value="ECO:0007669"/>
    <property type="project" value="InterPro"/>
</dbReference>
<comment type="caution">
    <text evidence="13">The sequence shown here is derived from an EMBL/GenBank/DDBJ whole genome shotgun (WGS) entry which is preliminary data.</text>
</comment>
<feature type="domain" description="Penicillin-binding protein transpeptidase" evidence="11">
    <location>
        <begin position="375"/>
        <end position="709"/>
    </location>
</feature>
<dbReference type="GO" id="GO:0071555">
    <property type="term" value="P:cell wall organization"/>
    <property type="evidence" value="ECO:0007669"/>
    <property type="project" value="UniProtKB-KW"/>
</dbReference>
<evidence type="ECO:0000259" key="12">
    <source>
        <dbReference type="Pfam" id="PF03717"/>
    </source>
</evidence>
<dbReference type="InterPro" id="IPR036138">
    <property type="entry name" value="PBP_dimer_sf"/>
</dbReference>
<keyword evidence="14" id="KW-1185">Reference proteome</keyword>
<evidence type="ECO:0000259" key="11">
    <source>
        <dbReference type="Pfam" id="PF00905"/>
    </source>
</evidence>
<dbReference type="SUPFAM" id="SSF56601">
    <property type="entry name" value="beta-lactamase/transpeptidase-like"/>
    <property type="match status" value="1"/>
</dbReference>
<dbReference type="Gene3D" id="1.10.10.1230">
    <property type="entry name" value="Penicillin-binding protein, N-terminal non-catalytic domain, head sub-domain"/>
    <property type="match status" value="1"/>
</dbReference>
<dbReference type="Pfam" id="PF00905">
    <property type="entry name" value="Transpeptidase"/>
    <property type="match status" value="1"/>
</dbReference>
<proteinExistence type="inferred from homology"/>
<evidence type="ECO:0000256" key="8">
    <source>
        <dbReference type="ARBA" id="ARBA00023136"/>
    </source>
</evidence>
<evidence type="ECO:0000256" key="6">
    <source>
        <dbReference type="ARBA" id="ARBA00022984"/>
    </source>
</evidence>
<evidence type="ECO:0000313" key="14">
    <source>
        <dbReference type="Proteomes" id="UP000277864"/>
    </source>
</evidence>
<dbReference type="OrthoDB" id="9770103at2"/>
<keyword evidence="3" id="KW-1003">Cell membrane</keyword>
<organism evidence="13 14">
    <name type="scientific">Vagococcus humatus</name>
    <dbReference type="NCBI Taxonomy" id="1889241"/>
    <lineage>
        <taxon>Bacteria</taxon>
        <taxon>Bacillati</taxon>
        <taxon>Bacillota</taxon>
        <taxon>Bacilli</taxon>
        <taxon>Lactobacillales</taxon>
        <taxon>Enterococcaceae</taxon>
        <taxon>Vagococcus</taxon>
    </lineage>
</organism>
<keyword evidence="9" id="KW-0961">Cell wall biogenesis/degradation</keyword>
<dbReference type="RefSeq" id="WP_125942228.1">
    <property type="nucleotide sequence ID" value="NZ_PXZH01000001.1"/>
</dbReference>
<comment type="similarity">
    <text evidence="2">Belongs to the transpeptidase family.</text>
</comment>
<dbReference type="PANTHER" id="PTHR30627">
    <property type="entry name" value="PEPTIDOGLYCAN D,D-TRANSPEPTIDASE"/>
    <property type="match status" value="1"/>
</dbReference>
<reference evidence="13 14" key="1">
    <citation type="submission" date="2018-03" db="EMBL/GenBank/DDBJ databases">
        <authorList>
            <person name="Gulvik C.A."/>
        </authorList>
    </citation>
    <scope>NUCLEOTIDE SEQUENCE [LARGE SCALE GENOMIC DNA]</scope>
    <source>
        <strain evidence="13 14">JCM 31581</strain>
    </source>
</reference>
<dbReference type="AlphaFoldDB" id="A0A3R9YD48"/>
<dbReference type="GO" id="GO:0008360">
    <property type="term" value="P:regulation of cell shape"/>
    <property type="evidence" value="ECO:0007669"/>
    <property type="project" value="UniProtKB-KW"/>
</dbReference>
<dbReference type="InterPro" id="IPR001460">
    <property type="entry name" value="PCN-bd_Tpept"/>
</dbReference>
<gene>
    <name evidence="13" type="ORF">C7P63_00640</name>
</gene>
<dbReference type="EMBL" id="PXZH01000001">
    <property type="protein sequence ID" value="RST89618.1"/>
    <property type="molecule type" value="Genomic_DNA"/>
</dbReference>
<dbReference type="InterPro" id="IPR012338">
    <property type="entry name" value="Beta-lactam/transpept-like"/>
</dbReference>
<dbReference type="InterPro" id="IPR005311">
    <property type="entry name" value="PBP_dimer"/>
</dbReference>
<keyword evidence="8 10" id="KW-0472">Membrane</keyword>
<dbReference type="Gene3D" id="3.40.710.10">
    <property type="entry name" value="DD-peptidase/beta-lactamase superfamily"/>
    <property type="match status" value="1"/>
</dbReference>
<sequence>MSRKTTKKRKKQPSQSLFFWKKKKNFFDKEQTNQSYSQIPFRLNFLFFIVFILFVSLIIRLSYLQITNHNFFVTKIETSQKNVVQGNAPRGMIYDEKGKVLVNNKGNQAIIYTKKVGTTNEEMLSISKKLTSILTIEPEELTERDRKDFWLADPSHYKEAKARLSPKQLKNKKGEELSGGELYQQVVNQVSAEEANLTEDQLKEATIYKKINGAYSLTPVFIKNKEVTPEEIAIVGENKKALPGVSTGMDWERDYPAGDSLRSILGTVSSEKMGLPESHVKEFLAQGYARNDRVGLSYLEQAYEPVLRGTKSQTEYTINRQSEIDEQKEVYAGEKGKNLVLTLDIDFQKKVEDILRKNYQVLLNNGKARYAEGAYVVVTNPKNGEVYALVGLKKDGAGGLEDDTLGTITKTFVPGSAIKGATVMAGLENGAISGNQVMVDEPIQIAGSNVKRSLFNPSSAVPLSATQALMISSNVYMMKIAMSLMDVTYQYGMSLPDRTDVFDTLRKTYQNFGLGTYTGIDLPGEELGLSPSNHYDKKGNLKDGRMANLLDLSYGNYDTYTPIQMAQYISTIANGGKRIAPHVVRSIHGTSDDGGLGPVETYIEPKVLSEIGTKGEWDIIHQGLYDVVNSPDYRRTGAMLQGGKYVTAAKTGTAETFVPNESDPKNPIPTINSTMVAYAPYDNPEVTVTVVLPHLMDDQDKLNSIITKEVLDAYHDFRH</sequence>
<protein>
    <submittedName>
        <fullName evidence="13">Penicillin-binding protein 2</fullName>
    </submittedName>
</protein>
<feature type="transmembrane region" description="Helical" evidence="10">
    <location>
        <begin position="43"/>
        <end position="63"/>
    </location>
</feature>
<evidence type="ECO:0000256" key="9">
    <source>
        <dbReference type="ARBA" id="ARBA00023316"/>
    </source>
</evidence>
<evidence type="ECO:0000256" key="5">
    <source>
        <dbReference type="ARBA" id="ARBA00022960"/>
    </source>
</evidence>
<keyword evidence="7 10" id="KW-1133">Transmembrane helix</keyword>
<keyword evidence="4 10" id="KW-0812">Transmembrane</keyword>
<accession>A0A3R9YD48</accession>
<dbReference type="GO" id="GO:0009252">
    <property type="term" value="P:peptidoglycan biosynthetic process"/>
    <property type="evidence" value="ECO:0007669"/>
    <property type="project" value="UniProtKB-KW"/>
</dbReference>